<organism evidence="2 3">
    <name type="scientific">Linnemannia hyalina</name>
    <dbReference type="NCBI Taxonomy" id="64524"/>
    <lineage>
        <taxon>Eukaryota</taxon>
        <taxon>Fungi</taxon>
        <taxon>Fungi incertae sedis</taxon>
        <taxon>Mucoromycota</taxon>
        <taxon>Mortierellomycotina</taxon>
        <taxon>Mortierellomycetes</taxon>
        <taxon>Mortierellales</taxon>
        <taxon>Mortierellaceae</taxon>
        <taxon>Linnemannia</taxon>
    </lineage>
</organism>
<keyword evidence="3" id="KW-1185">Reference proteome</keyword>
<gene>
    <name evidence="2" type="ORF">KI688_005256</name>
</gene>
<sequence>MPRLISPEDVLLAGEASAYMHQFGDAALVPATAFSQQTHHDNGGGLGMGETTTYVSQINIPDYWIGPSSGVMVGNELGGAPLMAGTQIPTYPLTEAAQGSPSDKSASISADVGPLARARKSTSDREPVHSRFVEHTPLVEIKLSKELEIDTMLDWLEKDNNNAIIKGRQKTSVGTTESARQAFKRAATYLFEKTGVRITGTALYSRWQRHKALYKKVAKMAEGTGAGLGDDDGVSTFDELLERKCPGYGRMDALYCNTPLIAPLGHATTGKDGLNVSKLGRTTTSLARSRLGTYSNDDDEEEQNNSGAGEYPVEGEYVSVG</sequence>
<feature type="region of interest" description="Disordered" evidence="1">
    <location>
        <begin position="288"/>
        <end position="321"/>
    </location>
</feature>
<name>A0A9P7XMQ2_9FUNG</name>
<dbReference type="Proteomes" id="UP000707451">
    <property type="component" value="Unassembled WGS sequence"/>
</dbReference>
<feature type="compositionally biased region" description="Polar residues" evidence="1">
    <location>
        <begin position="97"/>
        <end position="108"/>
    </location>
</feature>
<protein>
    <submittedName>
        <fullName evidence="2">Uncharacterized protein</fullName>
    </submittedName>
</protein>
<proteinExistence type="predicted"/>
<comment type="caution">
    <text evidence="2">The sequence shown here is derived from an EMBL/GenBank/DDBJ whole genome shotgun (WGS) entry which is preliminary data.</text>
</comment>
<dbReference type="AlphaFoldDB" id="A0A9P7XMQ2"/>
<evidence type="ECO:0000313" key="3">
    <source>
        <dbReference type="Proteomes" id="UP000707451"/>
    </source>
</evidence>
<evidence type="ECO:0000313" key="2">
    <source>
        <dbReference type="EMBL" id="KAG9062341.1"/>
    </source>
</evidence>
<feature type="region of interest" description="Disordered" evidence="1">
    <location>
        <begin position="94"/>
        <end position="129"/>
    </location>
</feature>
<evidence type="ECO:0000256" key="1">
    <source>
        <dbReference type="SAM" id="MobiDB-lite"/>
    </source>
</evidence>
<dbReference type="OrthoDB" id="2507256at2759"/>
<reference evidence="2" key="1">
    <citation type="submission" date="2021-06" db="EMBL/GenBank/DDBJ databases">
        <title>Genome Sequence of Mortierella hyaline Strain SCG-10, a Cold-Adapted, Nitrate-Reducing Fungus Isolated from Soil in Minnesota, USA.</title>
        <authorList>
            <person name="Aldossari N."/>
        </authorList>
    </citation>
    <scope>NUCLEOTIDE SEQUENCE</scope>
    <source>
        <strain evidence="2">SCG-10</strain>
    </source>
</reference>
<accession>A0A9P7XMQ2</accession>
<dbReference type="EMBL" id="JAHRHY010000019">
    <property type="protein sequence ID" value="KAG9062341.1"/>
    <property type="molecule type" value="Genomic_DNA"/>
</dbReference>